<feature type="signal peptide" evidence="7">
    <location>
        <begin position="1"/>
        <end position="17"/>
    </location>
</feature>
<feature type="chain" id="PRO_5001779931" description="Mid2 domain-containing protein" evidence="7">
    <location>
        <begin position="18"/>
        <end position="270"/>
    </location>
</feature>
<feature type="region of interest" description="Disordered" evidence="5">
    <location>
        <begin position="138"/>
        <end position="175"/>
    </location>
</feature>
<keyword evidence="2 6" id="KW-0812">Transmembrane</keyword>
<evidence type="ECO:0000313" key="9">
    <source>
        <dbReference type="Proteomes" id="UP000028524"/>
    </source>
</evidence>
<feature type="compositionally biased region" description="Low complexity" evidence="5">
    <location>
        <begin position="138"/>
        <end position="161"/>
    </location>
</feature>
<dbReference type="GO" id="GO:0016020">
    <property type="term" value="C:membrane"/>
    <property type="evidence" value="ECO:0007669"/>
    <property type="project" value="UniProtKB-SubCell"/>
</dbReference>
<keyword evidence="4 6" id="KW-0472">Membrane</keyword>
<organism evidence="8 9">
    <name type="scientific">Stachybotrys chlorohalonatus (strain IBT 40285)</name>
    <dbReference type="NCBI Taxonomy" id="1283841"/>
    <lineage>
        <taxon>Eukaryota</taxon>
        <taxon>Fungi</taxon>
        <taxon>Dikarya</taxon>
        <taxon>Ascomycota</taxon>
        <taxon>Pezizomycotina</taxon>
        <taxon>Sordariomycetes</taxon>
        <taxon>Hypocreomycetidae</taxon>
        <taxon>Hypocreales</taxon>
        <taxon>Stachybotryaceae</taxon>
        <taxon>Stachybotrys</taxon>
    </lineage>
</organism>
<proteinExistence type="predicted"/>
<dbReference type="OMA" id="MAGQPWV"/>
<keyword evidence="3 6" id="KW-1133">Transmembrane helix</keyword>
<keyword evidence="9" id="KW-1185">Reference proteome</keyword>
<evidence type="ECO:0000256" key="4">
    <source>
        <dbReference type="ARBA" id="ARBA00023136"/>
    </source>
</evidence>
<dbReference type="InterPro" id="IPR051694">
    <property type="entry name" value="Immunoregulatory_rcpt-like"/>
</dbReference>
<dbReference type="OrthoDB" id="4940943at2759"/>
<gene>
    <name evidence="8" type="ORF">S40285_06649</name>
</gene>
<comment type="subcellular location">
    <subcellularLocation>
        <location evidence="1">Membrane</location>
        <topology evidence="1">Single-pass membrane protein</topology>
    </subcellularLocation>
</comment>
<sequence>MIGLVVLLAFLAASVHAETVFISPPNSEIGENARNNPVYAEGEEVDVSWSTDLDDLILMVRQWYPATNNAPVPLMKMIAEGSAITSFEWTADLDDFDLSDIAEGEAAVFYFRIVDGSGTNNTADGVSHNFNVTLSAQTSTTSSAPSSTTLTTSTSASTSTTPPEPPVPPPRPDSGLSTGAIIGIAIGAAVGAILLFAGVGFLLWRRYRAKKQVPIQTSHHQMPPQPVQMAQAPTPTPRYSMAVHHSDPHDPYSAELDAAKYNPPRLPHQG</sequence>
<name>A0A084QWF1_STAC4</name>
<keyword evidence="7" id="KW-0732">Signal</keyword>
<reference evidence="8 9" key="1">
    <citation type="journal article" date="2014" name="BMC Genomics">
        <title>Comparative genome sequencing reveals chemotype-specific gene clusters in the toxigenic black mold Stachybotrys.</title>
        <authorList>
            <person name="Semeiks J."/>
            <person name="Borek D."/>
            <person name="Otwinowski Z."/>
            <person name="Grishin N.V."/>
        </authorList>
    </citation>
    <scope>NUCLEOTIDE SEQUENCE [LARGE SCALE GENOMIC DNA]</scope>
    <source>
        <strain evidence="8 9">IBT 40285</strain>
    </source>
</reference>
<evidence type="ECO:0000256" key="2">
    <source>
        <dbReference type="ARBA" id="ARBA00022692"/>
    </source>
</evidence>
<evidence type="ECO:0008006" key="10">
    <source>
        <dbReference type="Google" id="ProtNLM"/>
    </source>
</evidence>
<feature type="compositionally biased region" description="Pro residues" evidence="5">
    <location>
        <begin position="162"/>
        <end position="172"/>
    </location>
</feature>
<dbReference type="PANTHER" id="PTHR15549">
    <property type="entry name" value="PAIRED IMMUNOGLOBULIN-LIKE TYPE 2 RECEPTOR"/>
    <property type="match status" value="1"/>
</dbReference>
<dbReference type="Proteomes" id="UP000028524">
    <property type="component" value="Unassembled WGS sequence"/>
</dbReference>
<evidence type="ECO:0000313" key="8">
    <source>
        <dbReference type="EMBL" id="KFA68286.1"/>
    </source>
</evidence>
<feature type="region of interest" description="Disordered" evidence="5">
    <location>
        <begin position="215"/>
        <end position="270"/>
    </location>
</feature>
<evidence type="ECO:0000256" key="7">
    <source>
        <dbReference type="SAM" id="SignalP"/>
    </source>
</evidence>
<dbReference type="HOGENOM" id="CLU_070374_0_1_1"/>
<evidence type="ECO:0000256" key="1">
    <source>
        <dbReference type="ARBA" id="ARBA00004167"/>
    </source>
</evidence>
<feature type="transmembrane region" description="Helical" evidence="6">
    <location>
        <begin position="180"/>
        <end position="204"/>
    </location>
</feature>
<dbReference type="AlphaFoldDB" id="A0A084QWF1"/>
<dbReference type="EMBL" id="KL659944">
    <property type="protein sequence ID" value="KFA68286.1"/>
    <property type="molecule type" value="Genomic_DNA"/>
</dbReference>
<accession>A0A084QWF1</accession>
<dbReference type="GO" id="GO:0071944">
    <property type="term" value="C:cell periphery"/>
    <property type="evidence" value="ECO:0007669"/>
    <property type="project" value="UniProtKB-ARBA"/>
</dbReference>
<protein>
    <recommendedName>
        <fullName evidence="10">Mid2 domain-containing protein</fullName>
    </recommendedName>
</protein>
<evidence type="ECO:0000256" key="6">
    <source>
        <dbReference type="SAM" id="Phobius"/>
    </source>
</evidence>
<evidence type="ECO:0000256" key="5">
    <source>
        <dbReference type="SAM" id="MobiDB-lite"/>
    </source>
</evidence>
<evidence type="ECO:0000256" key="3">
    <source>
        <dbReference type="ARBA" id="ARBA00022989"/>
    </source>
</evidence>
<dbReference type="InParanoid" id="A0A084QWF1"/>